<dbReference type="Proteomes" id="UP000241647">
    <property type="component" value="Unassembled WGS sequence"/>
</dbReference>
<feature type="region of interest" description="Disordered" evidence="1">
    <location>
        <begin position="137"/>
        <end position="177"/>
    </location>
</feature>
<keyword evidence="2" id="KW-0812">Transmembrane</keyword>
<feature type="transmembrane region" description="Helical" evidence="2">
    <location>
        <begin position="112"/>
        <end position="130"/>
    </location>
</feature>
<accession>A0A2T2YT55</accession>
<name>A0A2T2YT55_9NOCA</name>
<feature type="compositionally biased region" description="Basic and acidic residues" evidence="1">
    <location>
        <begin position="166"/>
        <end position="175"/>
    </location>
</feature>
<evidence type="ECO:0000256" key="1">
    <source>
        <dbReference type="SAM" id="MobiDB-lite"/>
    </source>
</evidence>
<evidence type="ECO:0000259" key="3">
    <source>
        <dbReference type="Pfam" id="PF10708"/>
    </source>
</evidence>
<protein>
    <submittedName>
        <fullName evidence="5">DUF4236 domain-containing protein</fullName>
    </submittedName>
</protein>
<dbReference type="InterPro" id="IPR025330">
    <property type="entry name" value="DUF4236"/>
</dbReference>
<organism evidence="5 6">
    <name type="scientific">Nocardia nova</name>
    <dbReference type="NCBI Taxonomy" id="37330"/>
    <lineage>
        <taxon>Bacteria</taxon>
        <taxon>Bacillati</taxon>
        <taxon>Actinomycetota</taxon>
        <taxon>Actinomycetes</taxon>
        <taxon>Mycobacteriales</taxon>
        <taxon>Nocardiaceae</taxon>
        <taxon>Nocardia</taxon>
    </lineage>
</organism>
<dbReference type="Pfam" id="PF10708">
    <property type="entry name" value="DUF2510"/>
    <property type="match status" value="1"/>
</dbReference>
<evidence type="ECO:0000259" key="4">
    <source>
        <dbReference type="Pfam" id="PF14020"/>
    </source>
</evidence>
<evidence type="ECO:0000256" key="2">
    <source>
        <dbReference type="SAM" id="Phobius"/>
    </source>
</evidence>
<dbReference type="EMBL" id="PYHS01000021">
    <property type="protein sequence ID" value="PSR58704.1"/>
    <property type="molecule type" value="Genomic_DNA"/>
</dbReference>
<reference evidence="5 6" key="1">
    <citation type="submission" date="2018-02" db="EMBL/GenBank/DDBJ databases">
        <title>8 Nocardia nova and 1 Nocardia cyriacigeorgica strain used for evolution to TMP-SMX.</title>
        <authorList>
            <person name="Mehta H."/>
            <person name="Weng J."/>
            <person name="Shamoo Y."/>
        </authorList>
    </citation>
    <scope>NUCLEOTIDE SEQUENCE [LARGE SCALE GENOMIC DNA]</scope>
    <source>
        <strain evidence="5 6">ATCC 33727</strain>
    </source>
</reference>
<keyword evidence="2" id="KW-0472">Membrane</keyword>
<gene>
    <name evidence="5" type="ORF">C8259_29635</name>
</gene>
<feature type="domain" description="DUF4236" evidence="4">
    <location>
        <begin position="5"/>
        <end position="53"/>
    </location>
</feature>
<evidence type="ECO:0000313" key="6">
    <source>
        <dbReference type="Proteomes" id="UP000241647"/>
    </source>
</evidence>
<dbReference type="Pfam" id="PF14020">
    <property type="entry name" value="DUF4236"/>
    <property type="match status" value="1"/>
</dbReference>
<proteinExistence type="predicted"/>
<dbReference type="InterPro" id="IPR018929">
    <property type="entry name" value="DUF2510"/>
</dbReference>
<comment type="caution">
    <text evidence="5">The sequence shown here is derived from an EMBL/GenBank/DDBJ whole genome shotgun (WGS) entry which is preliminary data.</text>
</comment>
<evidence type="ECO:0000313" key="5">
    <source>
        <dbReference type="EMBL" id="PSR58704.1"/>
    </source>
</evidence>
<sequence>MVRMTRKFGPVRITASKSGFGVSAGAGPVRVTRRADGRVQRTVRLPGTGIYDTKTIGARPNRLPRQQLVSSARTGSPAAAPASRDAEIGIAFFVLVVGGGAAAALASGMIWLAIPLWLVTVFLVYCGLLARSDRRKAEAGRTTARTKASKVRDLPAPTAPPGWYRSPDDPGRQRWWDGQCWAETEADA</sequence>
<feature type="transmembrane region" description="Helical" evidence="2">
    <location>
        <begin position="88"/>
        <end position="106"/>
    </location>
</feature>
<feature type="domain" description="DUF2510" evidence="3">
    <location>
        <begin position="161"/>
        <end position="183"/>
    </location>
</feature>
<dbReference type="AlphaFoldDB" id="A0A2T2YT55"/>
<keyword evidence="2" id="KW-1133">Transmembrane helix</keyword>